<dbReference type="KEGG" id="lck:HN018_12745"/>
<keyword evidence="5" id="KW-0067">ATP-binding</keyword>
<feature type="compositionally biased region" description="Basic and acidic residues" evidence="6">
    <location>
        <begin position="282"/>
        <end position="293"/>
    </location>
</feature>
<dbReference type="Proteomes" id="UP000500767">
    <property type="component" value="Chromosome"/>
</dbReference>
<evidence type="ECO:0000256" key="2">
    <source>
        <dbReference type="ARBA" id="ARBA00022679"/>
    </source>
</evidence>
<dbReference type="EMBL" id="CP053708">
    <property type="protein sequence ID" value="QKE90795.1"/>
    <property type="molecule type" value="Genomic_DNA"/>
</dbReference>
<dbReference type="SMART" id="SM00220">
    <property type="entry name" value="S_TKc"/>
    <property type="match status" value="1"/>
</dbReference>
<dbReference type="EC" id="2.7.11.1" evidence="1"/>
<dbReference type="InterPro" id="IPR050660">
    <property type="entry name" value="NEK_Ser/Thr_kinase"/>
</dbReference>
<keyword evidence="4" id="KW-0418">Kinase</keyword>
<dbReference type="PROSITE" id="PS50011">
    <property type="entry name" value="PROTEIN_KINASE_DOM"/>
    <property type="match status" value="1"/>
</dbReference>
<reference evidence="8 9" key="1">
    <citation type="journal article" date="2014" name="World J. Microbiol. Biotechnol.">
        <title>Biodiversity and physiological characteristics of Antarctic and Arctic lichens-associated bacteria.</title>
        <authorList>
            <person name="Lee Y.M."/>
            <person name="Kim E.H."/>
            <person name="Lee H.K."/>
            <person name="Hong S.G."/>
        </authorList>
    </citation>
    <scope>NUCLEOTIDE SEQUENCE [LARGE SCALE GENOMIC DNA]</scope>
    <source>
        <strain evidence="8 9">PAMC 26569</strain>
    </source>
</reference>
<evidence type="ECO:0000256" key="5">
    <source>
        <dbReference type="ARBA" id="ARBA00022840"/>
    </source>
</evidence>
<proteinExistence type="predicted"/>
<keyword evidence="9" id="KW-1185">Reference proteome</keyword>
<feature type="domain" description="Protein kinase" evidence="7">
    <location>
        <begin position="1"/>
        <end position="286"/>
    </location>
</feature>
<dbReference type="RefSeq" id="WP_171836325.1">
    <property type="nucleotide sequence ID" value="NZ_CP053708.1"/>
</dbReference>
<dbReference type="GO" id="GO:0004674">
    <property type="term" value="F:protein serine/threonine kinase activity"/>
    <property type="evidence" value="ECO:0007669"/>
    <property type="project" value="UniProtKB-EC"/>
</dbReference>
<name>A0A6M8HR84_9PROT</name>
<gene>
    <name evidence="8" type="ORF">HN018_12745</name>
</gene>
<evidence type="ECO:0000256" key="4">
    <source>
        <dbReference type="ARBA" id="ARBA00022777"/>
    </source>
</evidence>
<dbReference type="InterPro" id="IPR000719">
    <property type="entry name" value="Prot_kinase_dom"/>
</dbReference>
<dbReference type="Gene3D" id="1.10.510.10">
    <property type="entry name" value="Transferase(Phosphotransferase) domain 1"/>
    <property type="match status" value="1"/>
</dbReference>
<evidence type="ECO:0000256" key="6">
    <source>
        <dbReference type="SAM" id="MobiDB-lite"/>
    </source>
</evidence>
<keyword evidence="3" id="KW-0547">Nucleotide-binding</keyword>
<accession>A0A6M8HR84</accession>
<evidence type="ECO:0000259" key="7">
    <source>
        <dbReference type="PROSITE" id="PS50011"/>
    </source>
</evidence>
<dbReference type="PANTHER" id="PTHR43671:SF13">
    <property type="entry name" value="SERINE_THREONINE-PROTEIN KINASE NEK2"/>
    <property type="match status" value="1"/>
</dbReference>
<evidence type="ECO:0000256" key="1">
    <source>
        <dbReference type="ARBA" id="ARBA00012513"/>
    </source>
</evidence>
<evidence type="ECO:0000313" key="9">
    <source>
        <dbReference type="Proteomes" id="UP000500767"/>
    </source>
</evidence>
<dbReference type="AlphaFoldDB" id="A0A6M8HR84"/>
<evidence type="ECO:0000256" key="3">
    <source>
        <dbReference type="ARBA" id="ARBA00022741"/>
    </source>
</evidence>
<organism evidence="8 9">
    <name type="scientific">Lichenicola cladoniae</name>
    <dbReference type="NCBI Taxonomy" id="1484109"/>
    <lineage>
        <taxon>Bacteria</taxon>
        <taxon>Pseudomonadati</taxon>
        <taxon>Pseudomonadota</taxon>
        <taxon>Alphaproteobacteria</taxon>
        <taxon>Acetobacterales</taxon>
        <taxon>Acetobacteraceae</taxon>
        <taxon>Lichenicola</taxon>
    </lineage>
</organism>
<protein>
    <recommendedName>
        <fullName evidence="1">non-specific serine/threonine protein kinase</fullName>
        <ecNumber evidence="1">2.7.11.1</ecNumber>
    </recommendedName>
</protein>
<dbReference type="PANTHER" id="PTHR43671">
    <property type="entry name" value="SERINE/THREONINE-PROTEIN KINASE NEK"/>
    <property type="match status" value="1"/>
</dbReference>
<feature type="region of interest" description="Disordered" evidence="6">
    <location>
        <begin position="270"/>
        <end position="298"/>
    </location>
</feature>
<keyword evidence="2" id="KW-0808">Transferase</keyword>
<sequence length="685" mass="73573">MQGRQDDGRNGSGVLIDQRFLVLPDMPCGDFAGLPAFVAEPYQPADQPARRRDRAPAPLIAVRTRRDAPPRANLPNFLNAYNISLLMPLAHGPGGADYWIVCDAPPGPSLRDTIGENALPPTEAELTSIYLRPLALALGRLQSLGLAHRAVRPANLFRSLESGRILLAPGCVMPPAFAQPVLYEPPSVGVCSPPARGHGALSDDVYALGVVLLELALGRPPMAGLDDDQILARKLELGSFQALTNGERLSPVLVSLLRVMLSDDPRNRPTLAALSENGIGAERPKAPRPEPRAPRPLMLGKTPVWTARMLAMVFATQPAEALALLRAGTIDQWLRRALEQSLPAGRIDEAVRSARDRSVDGAESMILMQTIALLDPLAPMFWSGTWFWPDAAPSMLAAHMIAGTGVDVLHDAMRYGALRRWASLTGRNASVVIDDLERRMARAARLPAPNLRLPMLAYSLNPYLACTSPVLAGVCVVLPQQLILALEAMASVPASFGTGARLLDQQMLALLAARTEEQPVSIELAIPADADERLLDLQALAQAQLQALTRARDLALSPRQSRVPECTPPGLPGLAARMLPMTRERLQAWPGKGRRERRLVRLEQAAIEGDLVAMLDLACRDDAWSTDNAALTAARNQADALRTAQRVSFAAGPQRAQAARVAGREIAMATGIVAVLGAVAAAIIF</sequence>
<dbReference type="SUPFAM" id="SSF56112">
    <property type="entry name" value="Protein kinase-like (PK-like)"/>
    <property type="match status" value="1"/>
</dbReference>
<evidence type="ECO:0000313" key="8">
    <source>
        <dbReference type="EMBL" id="QKE90795.1"/>
    </source>
</evidence>
<dbReference type="InterPro" id="IPR011009">
    <property type="entry name" value="Kinase-like_dom_sf"/>
</dbReference>
<dbReference type="GO" id="GO:0005524">
    <property type="term" value="F:ATP binding"/>
    <property type="evidence" value="ECO:0007669"/>
    <property type="project" value="UniProtKB-KW"/>
</dbReference>